<protein>
    <submittedName>
        <fullName evidence="2">15706_t:CDS:1</fullName>
    </submittedName>
</protein>
<dbReference type="EMBL" id="CAJVPV010005249">
    <property type="protein sequence ID" value="CAG8587563.1"/>
    <property type="molecule type" value="Genomic_DNA"/>
</dbReference>
<evidence type="ECO:0000313" key="3">
    <source>
        <dbReference type="Proteomes" id="UP000789342"/>
    </source>
</evidence>
<comment type="caution">
    <text evidence="2">The sequence shown here is derived from an EMBL/GenBank/DDBJ whole genome shotgun (WGS) entry which is preliminary data.</text>
</comment>
<dbReference type="AlphaFoldDB" id="A0A9N9C1Q8"/>
<proteinExistence type="predicted"/>
<name>A0A9N9C1Q8_9GLOM</name>
<gene>
    <name evidence="2" type="ORF">AMORRO_LOCUS7200</name>
</gene>
<sequence>MSSERYLLKQENAKLVAKNAELKHENSKLKQIIKDNAEFKAKIMKLEQTQTSFEMVLTSLKLMGSAECTWPWKHCAETCFQTGKGAECLAEEGRIPKKYNKYRSLRLESQLVDMELAVDKASAQKGFQMYSKMDFESVEREWKRLNKHAGNVLSDGS</sequence>
<keyword evidence="1" id="KW-0175">Coiled coil</keyword>
<accession>A0A9N9C1Q8</accession>
<organism evidence="2 3">
    <name type="scientific">Acaulospora morrowiae</name>
    <dbReference type="NCBI Taxonomy" id="94023"/>
    <lineage>
        <taxon>Eukaryota</taxon>
        <taxon>Fungi</taxon>
        <taxon>Fungi incertae sedis</taxon>
        <taxon>Mucoromycota</taxon>
        <taxon>Glomeromycotina</taxon>
        <taxon>Glomeromycetes</taxon>
        <taxon>Diversisporales</taxon>
        <taxon>Acaulosporaceae</taxon>
        <taxon>Acaulospora</taxon>
    </lineage>
</organism>
<keyword evidence="3" id="KW-1185">Reference proteome</keyword>
<dbReference type="Proteomes" id="UP000789342">
    <property type="component" value="Unassembled WGS sequence"/>
</dbReference>
<feature type="coiled-coil region" evidence="1">
    <location>
        <begin position="8"/>
        <end position="49"/>
    </location>
</feature>
<evidence type="ECO:0000256" key="1">
    <source>
        <dbReference type="SAM" id="Coils"/>
    </source>
</evidence>
<dbReference type="OrthoDB" id="2444238at2759"/>
<evidence type="ECO:0000313" key="2">
    <source>
        <dbReference type="EMBL" id="CAG8587563.1"/>
    </source>
</evidence>
<reference evidence="2" key="1">
    <citation type="submission" date="2021-06" db="EMBL/GenBank/DDBJ databases">
        <authorList>
            <person name="Kallberg Y."/>
            <person name="Tangrot J."/>
            <person name="Rosling A."/>
        </authorList>
    </citation>
    <scope>NUCLEOTIDE SEQUENCE</scope>
    <source>
        <strain evidence="2">CL551</strain>
    </source>
</reference>